<feature type="domain" description="Calcineurin-like phosphoesterase" evidence="2">
    <location>
        <begin position="54"/>
        <end position="303"/>
    </location>
</feature>
<dbReference type="GO" id="GO:0005737">
    <property type="term" value="C:cytoplasm"/>
    <property type="evidence" value="ECO:0007669"/>
    <property type="project" value="TreeGrafter"/>
</dbReference>
<dbReference type="Pfam" id="PF00149">
    <property type="entry name" value="Metallophos"/>
    <property type="match status" value="1"/>
</dbReference>
<dbReference type="Gene3D" id="3.60.21.10">
    <property type="match status" value="1"/>
</dbReference>
<dbReference type="OrthoDB" id="783096at2759"/>
<name>A0A232LZM6_9EURO</name>
<keyword evidence="1" id="KW-0732">Signal</keyword>
<dbReference type="CDD" id="cd07383">
    <property type="entry name" value="MPP_Dcr2"/>
    <property type="match status" value="1"/>
</dbReference>
<accession>A0A232LZM6</accession>
<dbReference type="PANTHER" id="PTHR32440">
    <property type="entry name" value="PHOSPHATASE DCR2-RELATED-RELATED"/>
    <property type="match status" value="1"/>
</dbReference>
<sequence length="421" mass="47382">MSLFCWIFFNFFSHDILRIGFGPLGWKHCPGPPLTQSQSSNNYTLQFAQDGTFQITVFSDLHFAEDEDSIKGPMKDARTAEVVKKVLERETSQLVVLNGDLISGYGTRADNATLYLDQVVAPIVELGLPWATTYGNHDNQDHSKSTDLLGREKDYNNSLTKNMLPDNPQAGVSNYYLQVYSASGKQDVPEVILWFFDSRGGREPHDWVDDSVVKWFKESNANLTQQYKKTIPSLAFFHIPISATYEFQKGPGVNPSREPGINGETVCWEGQMFDNKTGHDVLFMTALSNTDGLLATFSGHDHQNDWCYKWRDPTTDQAVAGDGVNVCYGRHTGYGGYGDLARGGRQILLRKETLTKEVVTWIRLEDGLVPEKVTLNATYGQDEYHPLPQRIELKRSYGTDRYVGHSQPSYRSSAVSVCMEL</sequence>
<comment type="caution">
    <text evidence="3">The sequence shown here is derived from an EMBL/GenBank/DDBJ whole genome shotgun (WGS) entry which is preliminary data.</text>
</comment>
<evidence type="ECO:0000313" key="3">
    <source>
        <dbReference type="EMBL" id="OXV09572.1"/>
    </source>
</evidence>
<dbReference type="SUPFAM" id="SSF56300">
    <property type="entry name" value="Metallo-dependent phosphatases"/>
    <property type="match status" value="1"/>
</dbReference>
<organism evidence="3 4">
    <name type="scientific">Elaphomyces granulatus</name>
    <dbReference type="NCBI Taxonomy" id="519963"/>
    <lineage>
        <taxon>Eukaryota</taxon>
        <taxon>Fungi</taxon>
        <taxon>Dikarya</taxon>
        <taxon>Ascomycota</taxon>
        <taxon>Pezizomycotina</taxon>
        <taxon>Eurotiomycetes</taxon>
        <taxon>Eurotiomycetidae</taxon>
        <taxon>Eurotiales</taxon>
        <taxon>Elaphomycetaceae</taxon>
        <taxon>Elaphomyces</taxon>
    </lineage>
</organism>
<evidence type="ECO:0000259" key="2">
    <source>
        <dbReference type="Pfam" id="PF00149"/>
    </source>
</evidence>
<evidence type="ECO:0000313" key="4">
    <source>
        <dbReference type="Proteomes" id="UP000243515"/>
    </source>
</evidence>
<proteinExistence type="predicted"/>
<dbReference type="EMBL" id="NPHW01003445">
    <property type="protein sequence ID" value="OXV09572.1"/>
    <property type="molecule type" value="Genomic_DNA"/>
</dbReference>
<feature type="chain" id="PRO_5012534023" description="Calcineurin-like phosphoesterase domain-containing protein" evidence="1">
    <location>
        <begin position="19"/>
        <end position="421"/>
    </location>
</feature>
<gene>
    <name evidence="3" type="ORF">Egran_02665</name>
</gene>
<feature type="signal peptide" evidence="1">
    <location>
        <begin position="1"/>
        <end position="18"/>
    </location>
</feature>
<dbReference type="InterPro" id="IPR029052">
    <property type="entry name" value="Metallo-depent_PP-like"/>
</dbReference>
<evidence type="ECO:0000256" key="1">
    <source>
        <dbReference type="SAM" id="SignalP"/>
    </source>
</evidence>
<keyword evidence="4" id="KW-1185">Reference proteome</keyword>
<reference evidence="3 4" key="1">
    <citation type="journal article" date="2015" name="Environ. Microbiol.">
        <title>Metagenome sequence of Elaphomyces granulatus from sporocarp tissue reveals Ascomycota ectomycorrhizal fingerprints of genome expansion and a Proteobacteria-rich microbiome.</title>
        <authorList>
            <person name="Quandt C.A."/>
            <person name="Kohler A."/>
            <person name="Hesse C.N."/>
            <person name="Sharpton T.J."/>
            <person name="Martin F."/>
            <person name="Spatafora J.W."/>
        </authorList>
    </citation>
    <scope>NUCLEOTIDE SEQUENCE [LARGE SCALE GENOMIC DNA]</scope>
    <source>
        <strain evidence="3 4">OSC145934</strain>
    </source>
</reference>
<dbReference type="PANTHER" id="PTHR32440:SF11">
    <property type="entry name" value="METALLOPHOSPHOESTERASE DOMAIN-CONTAINING PROTEIN"/>
    <property type="match status" value="1"/>
</dbReference>
<protein>
    <recommendedName>
        <fullName evidence="2">Calcineurin-like phosphoesterase domain-containing protein</fullName>
    </recommendedName>
</protein>
<dbReference type="GO" id="GO:0016788">
    <property type="term" value="F:hydrolase activity, acting on ester bonds"/>
    <property type="evidence" value="ECO:0007669"/>
    <property type="project" value="TreeGrafter"/>
</dbReference>
<dbReference type="AlphaFoldDB" id="A0A232LZM6"/>
<dbReference type="Proteomes" id="UP000243515">
    <property type="component" value="Unassembled WGS sequence"/>
</dbReference>
<dbReference type="InterPro" id="IPR004843">
    <property type="entry name" value="Calcineurin-like_PHP"/>
</dbReference>